<organism evidence="1 2">
    <name type="scientific">Dallia pectoralis</name>
    <name type="common">Alaska blackfish</name>
    <dbReference type="NCBI Taxonomy" id="75939"/>
    <lineage>
        <taxon>Eukaryota</taxon>
        <taxon>Metazoa</taxon>
        <taxon>Chordata</taxon>
        <taxon>Craniata</taxon>
        <taxon>Vertebrata</taxon>
        <taxon>Euteleostomi</taxon>
        <taxon>Actinopterygii</taxon>
        <taxon>Neopterygii</taxon>
        <taxon>Teleostei</taxon>
        <taxon>Protacanthopterygii</taxon>
        <taxon>Esociformes</taxon>
        <taxon>Umbridae</taxon>
        <taxon>Dallia</taxon>
    </lineage>
</organism>
<dbReference type="EMBL" id="CM055731">
    <property type="protein sequence ID" value="KAJ8012361.1"/>
    <property type="molecule type" value="Genomic_DNA"/>
</dbReference>
<comment type="caution">
    <text evidence="1">The sequence shown here is derived from an EMBL/GenBank/DDBJ whole genome shotgun (WGS) entry which is preliminary data.</text>
</comment>
<reference evidence="1" key="1">
    <citation type="submission" date="2021-05" db="EMBL/GenBank/DDBJ databases">
        <authorList>
            <person name="Pan Q."/>
            <person name="Jouanno E."/>
            <person name="Zahm M."/>
            <person name="Klopp C."/>
            <person name="Cabau C."/>
            <person name="Louis A."/>
            <person name="Berthelot C."/>
            <person name="Parey E."/>
            <person name="Roest Crollius H."/>
            <person name="Montfort J."/>
            <person name="Robinson-Rechavi M."/>
            <person name="Bouchez O."/>
            <person name="Lampietro C."/>
            <person name="Lopez Roques C."/>
            <person name="Donnadieu C."/>
            <person name="Postlethwait J."/>
            <person name="Bobe J."/>
            <person name="Dillon D."/>
            <person name="Chandos A."/>
            <person name="von Hippel F."/>
            <person name="Guiguen Y."/>
        </authorList>
    </citation>
    <scope>NUCLEOTIDE SEQUENCE</scope>
    <source>
        <strain evidence="1">YG-Jan2019</strain>
    </source>
</reference>
<proteinExistence type="predicted"/>
<gene>
    <name evidence="1" type="ORF">DPEC_G00041900</name>
</gene>
<evidence type="ECO:0000313" key="2">
    <source>
        <dbReference type="Proteomes" id="UP001157502"/>
    </source>
</evidence>
<evidence type="ECO:0000313" key="1">
    <source>
        <dbReference type="EMBL" id="KAJ8012361.1"/>
    </source>
</evidence>
<sequence>MRRKTVEFPLLPNNLTTQRNLEDFQKISKVGVKCLDQPARRPPSALPGLVADCLERGPPIRVMPQKTVFPGLKSVAEPDRVRGHEYRSSPCALPRLVADSLEHRPPHQVMVQKSVFPGLTPLKMPVLATAQLEPSAPVRERPTSRLFGTTLPAQTPGFPLEMA</sequence>
<name>A0ACC2H8Y7_DALPE</name>
<protein>
    <submittedName>
        <fullName evidence="1">Uncharacterized protein</fullName>
    </submittedName>
</protein>
<accession>A0ACC2H8Y7</accession>
<keyword evidence="2" id="KW-1185">Reference proteome</keyword>
<dbReference type="Proteomes" id="UP001157502">
    <property type="component" value="Chromosome 4"/>
</dbReference>